<dbReference type="eggNOG" id="COG3415">
    <property type="taxonomic scope" value="Bacteria"/>
</dbReference>
<organism evidence="1 2">
    <name type="scientific">Xanthomonas oryzae pv. oryzae (strain PXO99A)</name>
    <dbReference type="NCBI Taxonomy" id="360094"/>
    <lineage>
        <taxon>Bacteria</taxon>
        <taxon>Pseudomonadati</taxon>
        <taxon>Pseudomonadota</taxon>
        <taxon>Gammaproteobacteria</taxon>
        <taxon>Lysobacterales</taxon>
        <taxon>Lysobacteraceae</taxon>
        <taxon>Xanthomonas</taxon>
    </lineage>
</organism>
<dbReference type="SUPFAM" id="SSF46689">
    <property type="entry name" value="Homeodomain-like"/>
    <property type="match status" value="1"/>
</dbReference>
<protein>
    <submittedName>
        <fullName evidence="1">Isrso5-transposase protein</fullName>
    </submittedName>
</protein>
<accession>A0A0K0GKJ9</accession>
<dbReference type="InterPro" id="IPR009057">
    <property type="entry name" value="Homeodomain-like_sf"/>
</dbReference>
<gene>
    <name evidence="1" type="ordered locus">PXO_00651</name>
</gene>
<dbReference type="HOGENOM" id="CLU_041125_6_0_6"/>
<sequence length="242" mass="27192">MGRPAKPLVVSADDRVQLESMARSQSLPAALSRRAQMILRMADGEPQTTIAHRYGVSRPTVTLWRTRYRERGIAGLHNELKPGRPRTTSDEKVAELVNTVLTRKPKGHTHWSRRTLAVETGRSTTTVHRYMTLFGLQPHRSKRFKLSTDAFFIEKVRDIVGLYLNPPDHALVLCVDEKSQVQALERTQPVLPMGLGYVEGINDYVRHGTTTLFAALDVANGSVITQCKPSTDIRNFSRSCDM</sequence>
<dbReference type="NCBIfam" id="NF033545">
    <property type="entry name" value="transpos_IS630"/>
    <property type="match status" value="1"/>
</dbReference>
<dbReference type="Proteomes" id="UP000001740">
    <property type="component" value="Chromosome"/>
</dbReference>
<proteinExistence type="predicted"/>
<evidence type="ECO:0000313" key="2">
    <source>
        <dbReference type="Proteomes" id="UP000001740"/>
    </source>
</evidence>
<evidence type="ECO:0000313" key="1">
    <source>
        <dbReference type="EMBL" id="ACD58839.1"/>
    </source>
</evidence>
<dbReference type="KEGG" id="xop:PXO_00651"/>
<dbReference type="InterPro" id="IPR047655">
    <property type="entry name" value="Transpos_IS630-like"/>
</dbReference>
<reference evidence="1 2" key="1">
    <citation type="journal article" date="2008" name="BMC Genomics">
        <title>Genome sequence and rapid evolution of the rice pathogen Xanthomonas oryzae pv. oryzae PXO99A.</title>
        <authorList>
            <person name="Salzberg S.L."/>
            <person name="Sommer D.D."/>
            <person name="Schatz M.C."/>
            <person name="Phillippy A.M."/>
            <person name="Rabinowicz P.D."/>
            <person name="Tsuge S."/>
            <person name="Furutani A."/>
            <person name="Ochiai H."/>
            <person name="Delcher A.L."/>
            <person name="Kelley D."/>
            <person name="Madupu R."/>
            <person name="Puiu D."/>
            <person name="Radune D."/>
            <person name="Shumway M."/>
            <person name="Trapnell C."/>
            <person name="Aparna G."/>
            <person name="Jha G."/>
            <person name="Pandey A."/>
            <person name="Patil P.B."/>
            <person name="Ishihara H."/>
            <person name="Meyer D.F."/>
            <person name="Szurek B."/>
            <person name="Verdier V."/>
            <person name="Koebnik R."/>
            <person name="Dow J.M."/>
            <person name="Ryan R.P."/>
            <person name="Hirata H."/>
            <person name="Tsuyumu S."/>
            <person name="Won Lee S."/>
            <person name="Seo Y.S."/>
            <person name="Sriariyanum M."/>
            <person name="Ronald P.C."/>
            <person name="Sonti R.V."/>
            <person name="Van Sluys M.A."/>
            <person name="Leach J.E."/>
            <person name="White F.F."/>
            <person name="Bogdanove A.J."/>
        </authorList>
    </citation>
    <scope>NUCLEOTIDE SEQUENCE [LARGE SCALE GENOMIC DNA]</scope>
    <source>
        <strain evidence="1 2">PXO99A</strain>
    </source>
</reference>
<dbReference type="EMBL" id="CP000967">
    <property type="protein sequence ID" value="ACD58839.1"/>
    <property type="molecule type" value="Genomic_DNA"/>
</dbReference>
<dbReference type="Pfam" id="PF13565">
    <property type="entry name" value="HTH_32"/>
    <property type="match status" value="1"/>
</dbReference>
<dbReference type="AlphaFoldDB" id="A0A0K0GKJ9"/>
<name>A0A0K0GKJ9_XANOP</name>